<proteinExistence type="predicted"/>
<dbReference type="Proteomes" id="UP000317243">
    <property type="component" value="Unassembled WGS sequence"/>
</dbReference>
<evidence type="ECO:0000313" key="1">
    <source>
        <dbReference type="EMBL" id="TWT57124.1"/>
    </source>
</evidence>
<reference evidence="1 2" key="1">
    <citation type="submission" date="2019-02" db="EMBL/GenBank/DDBJ databases">
        <title>Deep-cultivation of Planctomycetes and their phenomic and genomic characterization uncovers novel biology.</title>
        <authorList>
            <person name="Wiegand S."/>
            <person name="Jogler M."/>
            <person name="Boedeker C."/>
            <person name="Pinto D."/>
            <person name="Vollmers J."/>
            <person name="Rivas-Marin E."/>
            <person name="Kohn T."/>
            <person name="Peeters S.H."/>
            <person name="Heuer A."/>
            <person name="Rast P."/>
            <person name="Oberbeckmann S."/>
            <person name="Bunk B."/>
            <person name="Jeske O."/>
            <person name="Meyerdierks A."/>
            <person name="Storesund J.E."/>
            <person name="Kallscheuer N."/>
            <person name="Luecker S."/>
            <person name="Lage O.M."/>
            <person name="Pohl T."/>
            <person name="Merkel B.J."/>
            <person name="Hornburger P."/>
            <person name="Mueller R.-W."/>
            <person name="Bruemmer F."/>
            <person name="Labrenz M."/>
            <person name="Spormann A.M."/>
            <person name="Op Den Camp H."/>
            <person name="Overmann J."/>
            <person name="Amann R."/>
            <person name="Jetten M.S.M."/>
            <person name="Mascher T."/>
            <person name="Medema M.H."/>
            <person name="Devos D.P."/>
            <person name="Kaster A.-K."/>
            <person name="Ovreas L."/>
            <person name="Rohde M."/>
            <person name="Galperin M.Y."/>
            <person name="Jogler C."/>
        </authorList>
    </citation>
    <scope>NUCLEOTIDE SEQUENCE [LARGE SCALE GENOMIC DNA]</scope>
    <source>
        <strain evidence="1 2">KOR42</strain>
    </source>
</reference>
<comment type="caution">
    <text evidence="1">The sequence shown here is derived from an EMBL/GenBank/DDBJ whole genome shotgun (WGS) entry which is preliminary data.</text>
</comment>
<sequence length="196" mass="22936">MFNHLDLRNHIRTLSSLAWDSLNNSEFLKPGLIDERGLRFGRPRLWRTADGFHDYEPETLTIFQPFKDESPLIRKAIWNRSADMKRVFEISEDQHSHTAFNPVPTITIQDASIEKDGFEAILVQANEIRLPLMWPWSNHRDNLTEDVGKVGMEVFDIAQPQASLRLEWSAEPPPEWKPALEWFDQMSNWLESQLKP</sequence>
<keyword evidence="2" id="KW-1185">Reference proteome</keyword>
<accession>A0A5C5X1W3</accession>
<dbReference type="OrthoDB" id="9921730at2"/>
<dbReference type="EMBL" id="SIHI01000001">
    <property type="protein sequence ID" value="TWT57124.1"/>
    <property type="molecule type" value="Genomic_DNA"/>
</dbReference>
<gene>
    <name evidence="1" type="ORF">KOR42_04820</name>
</gene>
<protein>
    <submittedName>
        <fullName evidence="1">Uncharacterized protein</fullName>
    </submittedName>
</protein>
<name>A0A5C5X1W3_9PLAN</name>
<organism evidence="1 2">
    <name type="scientific">Thalassoglobus neptunius</name>
    <dbReference type="NCBI Taxonomy" id="1938619"/>
    <lineage>
        <taxon>Bacteria</taxon>
        <taxon>Pseudomonadati</taxon>
        <taxon>Planctomycetota</taxon>
        <taxon>Planctomycetia</taxon>
        <taxon>Planctomycetales</taxon>
        <taxon>Planctomycetaceae</taxon>
        <taxon>Thalassoglobus</taxon>
    </lineage>
</organism>
<evidence type="ECO:0000313" key="2">
    <source>
        <dbReference type="Proteomes" id="UP000317243"/>
    </source>
</evidence>
<dbReference type="RefSeq" id="WP_146507003.1">
    <property type="nucleotide sequence ID" value="NZ_SIHI01000001.1"/>
</dbReference>
<dbReference type="AlphaFoldDB" id="A0A5C5X1W3"/>